<comment type="subcellular location">
    <subcellularLocation>
        <location evidence="6">Cytoplasm</location>
    </subcellularLocation>
    <subcellularLocation>
        <location evidence="6">Nucleus</location>
    </subcellularLocation>
</comment>
<accession>B4NGA4</accession>
<dbReference type="OrthoDB" id="40048at2759"/>
<comment type="pathway">
    <text evidence="1">tRNA modification; 5-methoxycarbonylmethyl-2-thiouridine-tRNA biosynthesis.</text>
</comment>
<feature type="compositionally biased region" description="Low complexity" evidence="7">
    <location>
        <begin position="1116"/>
        <end position="1132"/>
    </location>
</feature>
<feature type="domain" description="ELP1 alpha-solenoid" evidence="11">
    <location>
        <begin position="668"/>
        <end position="876"/>
    </location>
</feature>
<dbReference type="InterPro" id="IPR006849">
    <property type="entry name" value="Elp1"/>
</dbReference>
<protein>
    <recommendedName>
        <fullName evidence="5 6">Elongator complex protein 1</fullName>
    </recommendedName>
</protein>
<comment type="similarity">
    <text evidence="2 6">Belongs to the ELP1/IKA1 family.</text>
</comment>
<dbReference type="GO" id="GO:0033588">
    <property type="term" value="C:elongator holoenzyme complex"/>
    <property type="evidence" value="ECO:0007669"/>
    <property type="project" value="InterPro"/>
</dbReference>
<evidence type="ECO:0000256" key="2">
    <source>
        <dbReference type="ARBA" id="ARBA00006086"/>
    </source>
</evidence>
<dbReference type="InterPro" id="IPR056166">
    <property type="entry name" value="TPR_ELP1"/>
</dbReference>
<evidence type="ECO:0000259" key="8">
    <source>
        <dbReference type="Pfam" id="PF04762"/>
    </source>
</evidence>
<evidence type="ECO:0000256" key="5">
    <source>
        <dbReference type="ARBA" id="ARBA00029535"/>
    </source>
</evidence>
<dbReference type="GO" id="GO:0000049">
    <property type="term" value="F:tRNA binding"/>
    <property type="evidence" value="ECO:0007669"/>
    <property type="project" value="TreeGrafter"/>
</dbReference>
<keyword evidence="14" id="KW-1185">Reference proteome</keyword>
<dbReference type="Gene3D" id="2.130.10.10">
    <property type="entry name" value="YVTN repeat-like/Quinoprotein amine dehydrogenase"/>
    <property type="match status" value="1"/>
</dbReference>
<dbReference type="InterPro" id="IPR056164">
    <property type="entry name" value="Beta-prop_ELP1_1st"/>
</dbReference>
<proteinExistence type="inferred from homology"/>
<dbReference type="GO" id="GO:0002926">
    <property type="term" value="P:tRNA wobble base 5-methoxycarbonylmethyl-2-thiouridinylation"/>
    <property type="evidence" value="ECO:0007669"/>
    <property type="project" value="TreeGrafter"/>
</dbReference>
<dbReference type="GO" id="GO:0005829">
    <property type="term" value="C:cytosol"/>
    <property type="evidence" value="ECO:0007669"/>
    <property type="project" value="TreeGrafter"/>
</dbReference>
<dbReference type="InParanoid" id="B4NGA4"/>
<evidence type="ECO:0000259" key="12">
    <source>
        <dbReference type="Pfam" id="PF23936"/>
    </source>
</evidence>
<keyword evidence="3 6" id="KW-0963">Cytoplasm</keyword>
<dbReference type="EMBL" id="CH964251">
    <property type="protein sequence ID" value="EDW83321.2"/>
    <property type="molecule type" value="Genomic_DNA"/>
</dbReference>
<evidence type="ECO:0000313" key="13">
    <source>
        <dbReference type="EMBL" id="EDW83321.2"/>
    </source>
</evidence>
<keyword evidence="4" id="KW-0819">tRNA processing</keyword>
<dbReference type="HOGENOM" id="CLU_001477_1_1_1"/>
<dbReference type="PANTHER" id="PTHR12747">
    <property type="entry name" value="ELONGATOR COMPLEX PROTEIN 1"/>
    <property type="match status" value="1"/>
</dbReference>
<feature type="domain" description="ELP1 three-helical bundle" evidence="12">
    <location>
        <begin position="1053"/>
        <end position="1228"/>
    </location>
</feature>
<organism evidence="13 14">
    <name type="scientific">Drosophila willistoni</name>
    <name type="common">Fruit fly</name>
    <dbReference type="NCBI Taxonomy" id="7260"/>
    <lineage>
        <taxon>Eukaryota</taxon>
        <taxon>Metazoa</taxon>
        <taxon>Ecdysozoa</taxon>
        <taxon>Arthropoda</taxon>
        <taxon>Hexapoda</taxon>
        <taxon>Insecta</taxon>
        <taxon>Pterygota</taxon>
        <taxon>Neoptera</taxon>
        <taxon>Endopterygota</taxon>
        <taxon>Diptera</taxon>
        <taxon>Brachycera</taxon>
        <taxon>Muscomorpha</taxon>
        <taxon>Ephydroidea</taxon>
        <taxon>Drosophilidae</taxon>
        <taxon>Drosophila</taxon>
        <taxon>Sophophora</taxon>
    </lineage>
</organism>
<dbReference type="Pfam" id="PF23878">
    <property type="entry name" value="TPR_ELP1"/>
    <property type="match status" value="1"/>
</dbReference>
<evidence type="ECO:0000259" key="11">
    <source>
        <dbReference type="Pfam" id="PF23925"/>
    </source>
</evidence>
<dbReference type="PIRSF" id="PIRSF017233">
    <property type="entry name" value="IKAP"/>
    <property type="match status" value="1"/>
</dbReference>
<evidence type="ECO:0000256" key="3">
    <source>
        <dbReference type="ARBA" id="ARBA00022490"/>
    </source>
</evidence>
<dbReference type="UniPathway" id="UPA00988"/>
<evidence type="ECO:0000256" key="4">
    <source>
        <dbReference type="ARBA" id="ARBA00022694"/>
    </source>
</evidence>
<dbReference type="Pfam" id="PF23925">
    <property type="entry name" value="A-sol_ELP1"/>
    <property type="match status" value="1"/>
</dbReference>
<evidence type="ECO:0000313" key="14">
    <source>
        <dbReference type="Proteomes" id="UP000007798"/>
    </source>
</evidence>
<name>B4NGA4_DROWI</name>
<evidence type="ECO:0000256" key="6">
    <source>
        <dbReference type="PIRNR" id="PIRNR017233"/>
    </source>
</evidence>
<reference evidence="13 14" key="1">
    <citation type="journal article" date="2007" name="Nature">
        <title>Evolution of genes and genomes on the Drosophila phylogeny.</title>
        <authorList>
            <consortium name="Drosophila 12 Genomes Consortium"/>
            <person name="Clark A.G."/>
            <person name="Eisen M.B."/>
            <person name="Smith D.R."/>
            <person name="Bergman C.M."/>
            <person name="Oliver B."/>
            <person name="Markow T.A."/>
            <person name="Kaufman T.C."/>
            <person name="Kellis M."/>
            <person name="Gelbart W."/>
            <person name="Iyer V.N."/>
            <person name="Pollard D.A."/>
            <person name="Sackton T.B."/>
            <person name="Larracuente A.M."/>
            <person name="Singh N.D."/>
            <person name="Abad J.P."/>
            <person name="Abt D.N."/>
            <person name="Adryan B."/>
            <person name="Aguade M."/>
            <person name="Akashi H."/>
            <person name="Anderson W.W."/>
            <person name="Aquadro C.F."/>
            <person name="Ardell D.H."/>
            <person name="Arguello R."/>
            <person name="Artieri C.G."/>
            <person name="Barbash D.A."/>
            <person name="Barker D."/>
            <person name="Barsanti P."/>
            <person name="Batterham P."/>
            <person name="Batzoglou S."/>
            <person name="Begun D."/>
            <person name="Bhutkar A."/>
            <person name="Blanco E."/>
            <person name="Bosak S.A."/>
            <person name="Bradley R.K."/>
            <person name="Brand A.D."/>
            <person name="Brent M.R."/>
            <person name="Brooks A.N."/>
            <person name="Brown R.H."/>
            <person name="Butlin R.K."/>
            <person name="Caggese C."/>
            <person name="Calvi B.R."/>
            <person name="Bernardo de Carvalho A."/>
            <person name="Caspi A."/>
            <person name="Castrezana S."/>
            <person name="Celniker S.E."/>
            <person name="Chang J.L."/>
            <person name="Chapple C."/>
            <person name="Chatterji S."/>
            <person name="Chinwalla A."/>
            <person name="Civetta A."/>
            <person name="Clifton S.W."/>
            <person name="Comeron J.M."/>
            <person name="Costello J.C."/>
            <person name="Coyne J.A."/>
            <person name="Daub J."/>
            <person name="David R.G."/>
            <person name="Delcher A.L."/>
            <person name="Delehaunty K."/>
            <person name="Do C.B."/>
            <person name="Ebling H."/>
            <person name="Edwards K."/>
            <person name="Eickbush T."/>
            <person name="Evans J.D."/>
            <person name="Filipski A."/>
            <person name="Findeiss S."/>
            <person name="Freyhult E."/>
            <person name="Fulton L."/>
            <person name="Fulton R."/>
            <person name="Garcia A.C."/>
            <person name="Gardiner A."/>
            <person name="Garfield D.A."/>
            <person name="Garvin B.E."/>
            <person name="Gibson G."/>
            <person name="Gilbert D."/>
            <person name="Gnerre S."/>
            <person name="Godfrey J."/>
            <person name="Good R."/>
            <person name="Gotea V."/>
            <person name="Gravely B."/>
            <person name="Greenberg A.J."/>
            <person name="Griffiths-Jones S."/>
            <person name="Gross S."/>
            <person name="Guigo R."/>
            <person name="Gustafson E.A."/>
            <person name="Haerty W."/>
            <person name="Hahn M.W."/>
            <person name="Halligan D.L."/>
            <person name="Halpern A.L."/>
            <person name="Halter G.M."/>
            <person name="Han M.V."/>
            <person name="Heger A."/>
            <person name="Hillier L."/>
            <person name="Hinrichs A.S."/>
            <person name="Holmes I."/>
            <person name="Hoskins R.A."/>
            <person name="Hubisz M.J."/>
            <person name="Hultmark D."/>
            <person name="Huntley M.A."/>
            <person name="Jaffe D.B."/>
            <person name="Jagadeeshan S."/>
            <person name="Jeck W.R."/>
            <person name="Johnson J."/>
            <person name="Jones C.D."/>
            <person name="Jordan W.C."/>
            <person name="Karpen G.H."/>
            <person name="Kataoka E."/>
            <person name="Keightley P.D."/>
            <person name="Kheradpour P."/>
            <person name="Kirkness E.F."/>
            <person name="Koerich L.B."/>
            <person name="Kristiansen K."/>
            <person name="Kudrna D."/>
            <person name="Kulathinal R.J."/>
            <person name="Kumar S."/>
            <person name="Kwok R."/>
            <person name="Lander E."/>
            <person name="Langley C.H."/>
            <person name="Lapoint R."/>
            <person name="Lazzaro B.P."/>
            <person name="Lee S.J."/>
            <person name="Levesque L."/>
            <person name="Li R."/>
            <person name="Lin C.F."/>
            <person name="Lin M.F."/>
            <person name="Lindblad-Toh K."/>
            <person name="Llopart A."/>
            <person name="Long M."/>
            <person name="Low L."/>
            <person name="Lozovsky E."/>
            <person name="Lu J."/>
            <person name="Luo M."/>
            <person name="Machado C.A."/>
            <person name="Makalowski W."/>
            <person name="Marzo M."/>
            <person name="Matsuda M."/>
            <person name="Matzkin L."/>
            <person name="McAllister B."/>
            <person name="McBride C.S."/>
            <person name="McKernan B."/>
            <person name="McKernan K."/>
            <person name="Mendez-Lago M."/>
            <person name="Minx P."/>
            <person name="Mollenhauer M.U."/>
            <person name="Montooth K."/>
            <person name="Mount S.M."/>
            <person name="Mu X."/>
            <person name="Myers E."/>
            <person name="Negre B."/>
            <person name="Newfeld S."/>
            <person name="Nielsen R."/>
            <person name="Noor M.A."/>
            <person name="O'Grady P."/>
            <person name="Pachter L."/>
            <person name="Papaceit M."/>
            <person name="Parisi M.J."/>
            <person name="Parisi M."/>
            <person name="Parts L."/>
            <person name="Pedersen J.S."/>
            <person name="Pesole G."/>
            <person name="Phillippy A.M."/>
            <person name="Ponting C.P."/>
            <person name="Pop M."/>
            <person name="Porcelli D."/>
            <person name="Powell J.R."/>
            <person name="Prohaska S."/>
            <person name="Pruitt K."/>
            <person name="Puig M."/>
            <person name="Quesneville H."/>
            <person name="Ram K.R."/>
            <person name="Rand D."/>
            <person name="Rasmussen M.D."/>
            <person name="Reed L.K."/>
            <person name="Reenan R."/>
            <person name="Reily A."/>
            <person name="Remington K.A."/>
            <person name="Rieger T.T."/>
            <person name="Ritchie M.G."/>
            <person name="Robin C."/>
            <person name="Rogers Y.H."/>
            <person name="Rohde C."/>
            <person name="Rozas J."/>
            <person name="Rubenfield M.J."/>
            <person name="Ruiz A."/>
            <person name="Russo S."/>
            <person name="Salzberg S.L."/>
            <person name="Sanchez-Gracia A."/>
            <person name="Saranga D.J."/>
            <person name="Sato H."/>
            <person name="Schaeffer S.W."/>
            <person name="Schatz M.C."/>
            <person name="Schlenke T."/>
            <person name="Schwartz R."/>
            <person name="Segarra C."/>
            <person name="Singh R.S."/>
            <person name="Sirot L."/>
            <person name="Sirota M."/>
            <person name="Sisneros N.B."/>
            <person name="Smith C.D."/>
            <person name="Smith T.F."/>
            <person name="Spieth J."/>
            <person name="Stage D.E."/>
            <person name="Stark A."/>
            <person name="Stephan W."/>
            <person name="Strausberg R.L."/>
            <person name="Strempel S."/>
            <person name="Sturgill D."/>
            <person name="Sutton G."/>
            <person name="Sutton G.G."/>
            <person name="Tao W."/>
            <person name="Teichmann S."/>
            <person name="Tobari Y.N."/>
            <person name="Tomimura Y."/>
            <person name="Tsolas J.M."/>
            <person name="Valente V.L."/>
            <person name="Venter E."/>
            <person name="Venter J.C."/>
            <person name="Vicario S."/>
            <person name="Vieira F.G."/>
            <person name="Vilella A.J."/>
            <person name="Villasante A."/>
            <person name="Walenz B."/>
            <person name="Wang J."/>
            <person name="Wasserman M."/>
            <person name="Watts T."/>
            <person name="Wilson D."/>
            <person name="Wilson R.K."/>
            <person name="Wing R.A."/>
            <person name="Wolfner M.F."/>
            <person name="Wong A."/>
            <person name="Wong G.K."/>
            <person name="Wu C.I."/>
            <person name="Wu G."/>
            <person name="Yamamoto D."/>
            <person name="Yang H.P."/>
            <person name="Yang S.P."/>
            <person name="Yorke J.A."/>
            <person name="Yoshida K."/>
            <person name="Zdobnov E."/>
            <person name="Zhang P."/>
            <person name="Zhang Y."/>
            <person name="Zimin A.V."/>
            <person name="Baldwin J."/>
            <person name="Abdouelleil A."/>
            <person name="Abdulkadir J."/>
            <person name="Abebe A."/>
            <person name="Abera B."/>
            <person name="Abreu J."/>
            <person name="Acer S.C."/>
            <person name="Aftuck L."/>
            <person name="Alexander A."/>
            <person name="An P."/>
            <person name="Anderson E."/>
            <person name="Anderson S."/>
            <person name="Arachi H."/>
            <person name="Azer M."/>
            <person name="Bachantsang P."/>
            <person name="Barry A."/>
            <person name="Bayul T."/>
            <person name="Berlin A."/>
            <person name="Bessette D."/>
            <person name="Bloom T."/>
            <person name="Blye J."/>
            <person name="Boguslavskiy L."/>
            <person name="Bonnet C."/>
            <person name="Boukhgalter B."/>
            <person name="Bourzgui I."/>
            <person name="Brown A."/>
            <person name="Cahill P."/>
            <person name="Channer S."/>
            <person name="Cheshatsang Y."/>
            <person name="Chuda L."/>
            <person name="Citroen M."/>
            <person name="Collymore A."/>
            <person name="Cooke P."/>
            <person name="Costello M."/>
            <person name="D'Aco K."/>
            <person name="Daza R."/>
            <person name="De Haan G."/>
            <person name="DeGray S."/>
            <person name="DeMaso C."/>
            <person name="Dhargay N."/>
            <person name="Dooley K."/>
            <person name="Dooley E."/>
            <person name="Doricent M."/>
            <person name="Dorje P."/>
            <person name="Dorjee K."/>
            <person name="Dupes A."/>
            <person name="Elong R."/>
            <person name="Falk J."/>
            <person name="Farina A."/>
            <person name="Faro S."/>
            <person name="Ferguson D."/>
            <person name="Fisher S."/>
            <person name="Foley C.D."/>
            <person name="Franke A."/>
            <person name="Friedrich D."/>
            <person name="Gadbois L."/>
            <person name="Gearin G."/>
            <person name="Gearin C.R."/>
            <person name="Giannoukos G."/>
            <person name="Goode T."/>
            <person name="Graham J."/>
            <person name="Grandbois E."/>
            <person name="Grewal S."/>
            <person name="Gyaltsen K."/>
            <person name="Hafez N."/>
            <person name="Hagos B."/>
            <person name="Hall J."/>
            <person name="Henson C."/>
            <person name="Hollinger A."/>
            <person name="Honan T."/>
            <person name="Huard M.D."/>
            <person name="Hughes L."/>
            <person name="Hurhula B."/>
            <person name="Husby M.E."/>
            <person name="Kamat A."/>
            <person name="Kanga B."/>
            <person name="Kashin S."/>
            <person name="Khazanovich D."/>
            <person name="Kisner P."/>
            <person name="Lance K."/>
            <person name="Lara M."/>
            <person name="Lee W."/>
            <person name="Lennon N."/>
            <person name="Letendre F."/>
            <person name="LeVine R."/>
            <person name="Lipovsky A."/>
            <person name="Liu X."/>
            <person name="Liu J."/>
            <person name="Liu S."/>
            <person name="Lokyitsang T."/>
            <person name="Lokyitsang Y."/>
            <person name="Lubonja R."/>
            <person name="Lui A."/>
            <person name="MacDonald P."/>
            <person name="Magnisalis V."/>
            <person name="Maru K."/>
            <person name="Matthews C."/>
            <person name="McCusker W."/>
            <person name="McDonough S."/>
            <person name="Mehta T."/>
            <person name="Meldrim J."/>
            <person name="Meneus L."/>
            <person name="Mihai O."/>
            <person name="Mihalev A."/>
            <person name="Mihova T."/>
            <person name="Mittelman R."/>
            <person name="Mlenga V."/>
            <person name="Montmayeur A."/>
            <person name="Mulrain L."/>
            <person name="Navidi A."/>
            <person name="Naylor J."/>
            <person name="Negash T."/>
            <person name="Nguyen T."/>
            <person name="Nguyen N."/>
            <person name="Nicol R."/>
            <person name="Norbu C."/>
            <person name="Norbu N."/>
            <person name="Novod N."/>
            <person name="O'Neill B."/>
            <person name="Osman S."/>
            <person name="Markiewicz E."/>
            <person name="Oyono O.L."/>
            <person name="Patti C."/>
            <person name="Phunkhang P."/>
            <person name="Pierre F."/>
            <person name="Priest M."/>
            <person name="Raghuraman S."/>
            <person name="Rege F."/>
            <person name="Reyes R."/>
            <person name="Rise C."/>
            <person name="Rogov P."/>
            <person name="Ross K."/>
            <person name="Ryan E."/>
            <person name="Settipalli S."/>
            <person name="Shea T."/>
            <person name="Sherpa N."/>
            <person name="Shi L."/>
            <person name="Shih D."/>
            <person name="Sparrow T."/>
            <person name="Spaulding J."/>
            <person name="Stalker J."/>
            <person name="Stange-Thomann N."/>
            <person name="Stavropoulos S."/>
            <person name="Stone C."/>
            <person name="Strader C."/>
            <person name="Tesfaye S."/>
            <person name="Thomson T."/>
            <person name="Thoulutsang Y."/>
            <person name="Thoulutsang D."/>
            <person name="Topham K."/>
            <person name="Topping I."/>
            <person name="Tsamla T."/>
            <person name="Vassiliev H."/>
            <person name="Vo A."/>
            <person name="Wangchuk T."/>
            <person name="Wangdi T."/>
            <person name="Weiand M."/>
            <person name="Wilkinson J."/>
            <person name="Wilson A."/>
            <person name="Yadav S."/>
            <person name="Young G."/>
            <person name="Yu Q."/>
            <person name="Zembek L."/>
            <person name="Zhong D."/>
            <person name="Zimmer A."/>
            <person name="Zwirko Z."/>
            <person name="Jaffe D.B."/>
            <person name="Alvarez P."/>
            <person name="Brockman W."/>
            <person name="Butler J."/>
            <person name="Chin C."/>
            <person name="Gnerre S."/>
            <person name="Grabherr M."/>
            <person name="Kleber M."/>
            <person name="Mauceli E."/>
            <person name="MacCallum I."/>
        </authorList>
    </citation>
    <scope>NUCLEOTIDE SEQUENCE [LARGE SCALE GENOMIC DNA]</scope>
    <source>
        <strain evidence="14">Tucson 14030-0811.24</strain>
    </source>
</reference>
<gene>
    <name evidence="13" type="primary">Dwil\GK22379</name>
    <name evidence="13" type="ORF">Dwil_GK22379</name>
</gene>
<keyword evidence="6" id="KW-0539">Nucleus</keyword>
<dbReference type="eggNOG" id="KOG1920">
    <property type="taxonomic scope" value="Eukaryota"/>
</dbReference>
<dbReference type="FunCoup" id="B4NGA4">
    <property type="interactions" value="1784"/>
</dbReference>
<feature type="domain" description="ELP1 N-terminal second beta-propeller" evidence="9">
    <location>
        <begin position="378"/>
        <end position="644"/>
    </location>
</feature>
<feature type="domain" description="ELP1 TPR" evidence="10">
    <location>
        <begin position="883"/>
        <end position="1038"/>
    </location>
</feature>
<evidence type="ECO:0000259" key="10">
    <source>
        <dbReference type="Pfam" id="PF23878"/>
    </source>
</evidence>
<feature type="compositionally biased region" description="Basic residues" evidence="7">
    <location>
        <begin position="1136"/>
        <end position="1146"/>
    </location>
</feature>
<feature type="domain" description="ELP1 first N-terminal beta-propeller" evidence="8">
    <location>
        <begin position="1"/>
        <end position="342"/>
    </location>
</feature>
<dbReference type="Proteomes" id="UP000007798">
    <property type="component" value="Unassembled WGS sequence"/>
</dbReference>
<feature type="region of interest" description="Disordered" evidence="7">
    <location>
        <begin position="1115"/>
        <end position="1150"/>
    </location>
</feature>
<dbReference type="InterPro" id="IPR056169">
    <property type="entry name" value="HB_ELP1"/>
</dbReference>
<dbReference type="SUPFAM" id="SSF69322">
    <property type="entry name" value="Tricorn protease domain 2"/>
    <property type="match status" value="1"/>
</dbReference>
<sequence length="1292" mass="146783">MRNLKLQYCKELTTDVNQPKQLLIQPIETHNGESGGSTSYVVTSNNIVRLETENSQGRCKTKIIADLPDIVSAEYLQLDAQICVATGGGEVLIIQPDTLETREGTFCDVGIECMSWSPNQEVVAFITKTHNVVVMTCTYDLIAEQQLDQDLSKEQEFVNVGWGKKETQFQGTAGKAAAKEKPEETTLNDNDDGSVHVTWRGDGAYFAVSYVSAARGRTFKVYDCEGKLQFSAEKCSQIRENIAWRPSGNWLAMAQRLPNKSCIALFEKNGLRHRDFTLPFDLDEEKVVQIKWSEGSDILAIRTKKNGSQSIYLYTIGNYHWYLKQVLVYDEQDQLAFFHWDSRLGSENDLHVCLESGKHLIHRWTFAVDRYVRGLVAVIDGKRLCLSDFAKAVIPPPMSQRVIEINDYINSITWHESTLCVYTSDKSIYIYQPLQQLSQEPPPVIQLKPNKELAHLQLSNLVNFNCDYLLATKSVGNCTRILLINKEPDIEEEEDKGEANDAVYKVHSSLKINGTVNAISIGASAMDQFYVQTIQNGHCYEISLKPDNSMKVERNHAQLAQPADQIEYFNLNSDSTGELKAGIISLRSQQSLHLDGRRIADDVTSFCVVGNYLAYTQLNALHFVHLRNRRQVSSRNIERGGKLVTAIASEARVVLQMPRGNLEVICPRVLALDLVGALLQRRQYQLAMQMLRKQRINLNIICDHNVKEFVASIDIFLKEIKQSQWLCLFLSELQNEDLTQGMYSSNYEGKEQQESHYPDDYRVENKVEYISKLICQHMEKAKAKDDVNRYRLPIITSYVKLGHLEEALLLIWREKQRISEENLNLADDMLKYLLYMVDVNDLYNVALGTYDFGLVVFVAQKSQKDPKEFLPYLNELKSLPLDYRKFKIDEHLKRYAKALNHLAQCGEDYYTEALEFIKKHGLYVQGLQCYRNQKEFHQQICVAYADHLRSQAKLENASLMYERGGQLQQALMSARHILDWQRVLVLAKLLKESLPEVAMSMVGPLQQQSRHLEAYELVKDYVQDRDKQMEVLLEGHLYGRAIFEARLQGGNILADKVTPSLLAYVNQLQTSLEADHQLFLDYKKRLQIIRQQQASQGDGDGGGDVDIDEVDLLSDTTSMHSSRHSGSSRGTGKTFRSSKNRRKHERKLLSLKPGNPFEDIALIDALHNHITKIGQQQQVVHDTCKALLQVAEDGSDGDGDYSADILAASLQREFNQLLLTVESSLDEIWIPELAGGNGGAGTGTGFSFAQHLTGPNVDYLALKKEQRYALISPLKRFKPQLNIIDWPHDILL</sequence>
<dbReference type="GO" id="GO:0005634">
    <property type="term" value="C:nucleus"/>
    <property type="evidence" value="ECO:0007669"/>
    <property type="project" value="UniProtKB-SubCell"/>
</dbReference>
<evidence type="ECO:0000256" key="1">
    <source>
        <dbReference type="ARBA" id="ARBA00005043"/>
    </source>
</evidence>
<dbReference type="InterPro" id="IPR056167">
    <property type="entry name" value="A-sol_ELP1"/>
</dbReference>
<feature type="region of interest" description="Disordered" evidence="7">
    <location>
        <begin position="171"/>
        <end position="193"/>
    </location>
</feature>
<dbReference type="Pfam" id="PF23936">
    <property type="entry name" value="HB_ELP1"/>
    <property type="match status" value="1"/>
</dbReference>
<dbReference type="Pfam" id="PF23797">
    <property type="entry name" value="Beta-prop_ELP1_2nd"/>
    <property type="match status" value="1"/>
</dbReference>
<dbReference type="InterPro" id="IPR015943">
    <property type="entry name" value="WD40/YVTN_repeat-like_dom_sf"/>
</dbReference>
<evidence type="ECO:0000259" key="9">
    <source>
        <dbReference type="Pfam" id="PF23797"/>
    </source>
</evidence>
<comment type="function">
    <text evidence="6">Component of the elongator complex which is required for multiple tRNA modifications, including mcm5U (5-methoxycarbonylmethyl uridine), mcm5s2U (5-methoxycarbonylmethyl-2-thiouridine), and ncm5U (5-carbamoylmethyl uridine). The elongator complex catalyzes formation of carboxymethyluridine in the wobble base at position 34 in tRNAs.</text>
</comment>
<dbReference type="PANTHER" id="PTHR12747:SF0">
    <property type="entry name" value="ELONGATOR COMPLEX PROTEIN 1"/>
    <property type="match status" value="1"/>
</dbReference>
<dbReference type="Pfam" id="PF04762">
    <property type="entry name" value="Beta-prop_ELP1_1st"/>
    <property type="match status" value="1"/>
</dbReference>
<dbReference type="STRING" id="7260.B4NGA4"/>
<evidence type="ECO:0000256" key="7">
    <source>
        <dbReference type="SAM" id="MobiDB-lite"/>
    </source>
</evidence>
<dbReference type="InterPro" id="IPR056165">
    <property type="entry name" value="Beta-prop_ELP1_2nd"/>
</dbReference>